<keyword evidence="1" id="KW-0472">Membrane</keyword>
<reference evidence="2" key="1">
    <citation type="journal article" date="2019" name="Sci. Rep.">
        <title>Draft genome of Tanacetum cinerariifolium, the natural source of mosquito coil.</title>
        <authorList>
            <person name="Yamashiro T."/>
            <person name="Shiraishi A."/>
            <person name="Satake H."/>
            <person name="Nakayama K."/>
        </authorList>
    </citation>
    <scope>NUCLEOTIDE SEQUENCE</scope>
</reference>
<dbReference type="EMBL" id="BKCJ010572525">
    <property type="protein sequence ID" value="GFB19415.1"/>
    <property type="molecule type" value="Genomic_DNA"/>
</dbReference>
<accession>A0A699L4Q6</accession>
<dbReference type="AlphaFoldDB" id="A0A699L4Q6"/>
<protein>
    <submittedName>
        <fullName evidence="2">Uncharacterized protein</fullName>
    </submittedName>
</protein>
<name>A0A699L4Q6_TANCI</name>
<keyword evidence="1" id="KW-1133">Transmembrane helix</keyword>
<keyword evidence="1" id="KW-0812">Transmembrane</keyword>
<sequence>DDGGDVGGCSGMAVMVIWCGRGGHVVMMYGVVWMFGGGVVAVKMVTTAEWWRLVVLRCDGGEVVGRWLGLVVGSPEKSAEEEGGAGKTFDLAVHDFDWFFDEMKLVVELTFISRNG</sequence>
<proteinExistence type="predicted"/>
<organism evidence="2">
    <name type="scientific">Tanacetum cinerariifolium</name>
    <name type="common">Dalmatian daisy</name>
    <name type="synonym">Chrysanthemum cinerariifolium</name>
    <dbReference type="NCBI Taxonomy" id="118510"/>
    <lineage>
        <taxon>Eukaryota</taxon>
        <taxon>Viridiplantae</taxon>
        <taxon>Streptophyta</taxon>
        <taxon>Embryophyta</taxon>
        <taxon>Tracheophyta</taxon>
        <taxon>Spermatophyta</taxon>
        <taxon>Magnoliopsida</taxon>
        <taxon>eudicotyledons</taxon>
        <taxon>Gunneridae</taxon>
        <taxon>Pentapetalae</taxon>
        <taxon>asterids</taxon>
        <taxon>campanulids</taxon>
        <taxon>Asterales</taxon>
        <taxon>Asteraceae</taxon>
        <taxon>Asteroideae</taxon>
        <taxon>Anthemideae</taxon>
        <taxon>Anthemidinae</taxon>
        <taxon>Tanacetum</taxon>
    </lineage>
</organism>
<gene>
    <name evidence="2" type="ORF">Tci_691386</name>
</gene>
<feature type="non-terminal residue" evidence="2">
    <location>
        <position position="1"/>
    </location>
</feature>
<comment type="caution">
    <text evidence="2">The sequence shown here is derived from an EMBL/GenBank/DDBJ whole genome shotgun (WGS) entry which is preliminary data.</text>
</comment>
<evidence type="ECO:0000313" key="2">
    <source>
        <dbReference type="EMBL" id="GFB19415.1"/>
    </source>
</evidence>
<evidence type="ECO:0000256" key="1">
    <source>
        <dbReference type="SAM" id="Phobius"/>
    </source>
</evidence>
<feature type="transmembrane region" description="Helical" evidence="1">
    <location>
        <begin position="22"/>
        <end position="42"/>
    </location>
</feature>